<dbReference type="Pfam" id="PF03473">
    <property type="entry name" value="MOSC"/>
    <property type="match status" value="1"/>
</dbReference>
<evidence type="ECO:0000313" key="3">
    <source>
        <dbReference type="Proteomes" id="UP000655868"/>
    </source>
</evidence>
<evidence type="ECO:0000259" key="1">
    <source>
        <dbReference type="PROSITE" id="PS51340"/>
    </source>
</evidence>
<dbReference type="Proteomes" id="UP000655868">
    <property type="component" value="Unassembled WGS sequence"/>
</dbReference>
<dbReference type="PANTHER" id="PTHR30212:SF2">
    <property type="entry name" value="PROTEIN YIIM"/>
    <property type="match status" value="1"/>
</dbReference>
<dbReference type="InterPro" id="IPR005302">
    <property type="entry name" value="MoCF_Sase_C"/>
</dbReference>
<organism evidence="2 3">
    <name type="scientific">Antrihabitans stalagmiti</name>
    <dbReference type="NCBI Taxonomy" id="2799499"/>
    <lineage>
        <taxon>Bacteria</taxon>
        <taxon>Bacillati</taxon>
        <taxon>Actinomycetota</taxon>
        <taxon>Actinomycetes</taxon>
        <taxon>Mycobacteriales</taxon>
        <taxon>Nocardiaceae</taxon>
        <taxon>Antrihabitans</taxon>
    </lineage>
</organism>
<dbReference type="Gene3D" id="2.40.33.20">
    <property type="entry name" value="PK beta-barrel domain-like"/>
    <property type="match status" value="1"/>
</dbReference>
<gene>
    <name evidence="2" type="ORF">JGU71_16100</name>
</gene>
<dbReference type="GO" id="GO:0003824">
    <property type="term" value="F:catalytic activity"/>
    <property type="evidence" value="ECO:0007669"/>
    <property type="project" value="InterPro"/>
</dbReference>
<dbReference type="SUPFAM" id="SSF50800">
    <property type="entry name" value="PK beta-barrel domain-like"/>
    <property type="match status" value="1"/>
</dbReference>
<comment type="caution">
    <text evidence="2">The sequence shown here is derived from an EMBL/GenBank/DDBJ whole genome shotgun (WGS) entry which is preliminary data.</text>
</comment>
<dbReference type="PROSITE" id="PS51340">
    <property type="entry name" value="MOSC"/>
    <property type="match status" value="1"/>
</dbReference>
<sequence>MSARVGNEANVGNVLAVCVVFADIPQPRAIPITAIDKRPVAGPVRIEPLGPEGDHVCDTKHHGGLDQAVYVYGEDEAQRWSDELGKPVPPGWFGENLRVSGISVTDAVIGERWRIGNVLLEATAPRIPCVTFQIWTGEKHWVRRFAERADVGAYFRVLEPGTISAGDSIEIVDIPTHGVTVRDLFVATDADRLARLLDEPSLSDGSRYLVDAALRRMDRRKDRSK</sequence>
<dbReference type="PANTHER" id="PTHR30212">
    <property type="entry name" value="PROTEIN YIIM"/>
    <property type="match status" value="1"/>
</dbReference>
<name>A0A934NSK1_9NOCA</name>
<dbReference type="EMBL" id="JAEMNV010000004">
    <property type="protein sequence ID" value="MBJ8340415.1"/>
    <property type="molecule type" value="Genomic_DNA"/>
</dbReference>
<feature type="domain" description="MOSC" evidence="1">
    <location>
        <begin position="38"/>
        <end position="172"/>
    </location>
</feature>
<dbReference type="InterPro" id="IPR052353">
    <property type="entry name" value="Benzoxazolinone_Detox_Enz"/>
</dbReference>
<dbReference type="GO" id="GO:0030170">
    <property type="term" value="F:pyridoxal phosphate binding"/>
    <property type="evidence" value="ECO:0007669"/>
    <property type="project" value="InterPro"/>
</dbReference>
<dbReference type="GO" id="GO:0030151">
    <property type="term" value="F:molybdenum ion binding"/>
    <property type="evidence" value="ECO:0007669"/>
    <property type="project" value="InterPro"/>
</dbReference>
<dbReference type="RefSeq" id="WP_199705210.1">
    <property type="nucleotide sequence ID" value="NZ_JAEMNV010000004.1"/>
</dbReference>
<dbReference type="InterPro" id="IPR011037">
    <property type="entry name" value="Pyrv_Knase-like_insert_dom_sf"/>
</dbReference>
<proteinExistence type="predicted"/>
<protein>
    <submittedName>
        <fullName evidence="2">MOSC domain-containing protein</fullName>
    </submittedName>
</protein>
<evidence type="ECO:0000313" key="2">
    <source>
        <dbReference type="EMBL" id="MBJ8340415.1"/>
    </source>
</evidence>
<keyword evidence="3" id="KW-1185">Reference proteome</keyword>
<reference evidence="2" key="1">
    <citation type="submission" date="2020-12" db="EMBL/GenBank/DDBJ databases">
        <title>Antrihabitans popcorni sp. nov. and Antrihabitans auranticaus sp. nov., isolated from a larva cave.</title>
        <authorList>
            <person name="Lee S.D."/>
            <person name="Kim I.S."/>
        </authorList>
    </citation>
    <scope>NUCLEOTIDE SEQUENCE</scope>
    <source>
        <strain evidence="2">YC3-6</strain>
    </source>
</reference>
<dbReference type="AlphaFoldDB" id="A0A934NSK1"/>
<accession>A0A934NSK1</accession>